<feature type="signal peptide" evidence="2">
    <location>
        <begin position="1"/>
        <end position="20"/>
    </location>
</feature>
<dbReference type="InterPro" id="IPR036508">
    <property type="entry name" value="Chitin-bd_dom_sf"/>
</dbReference>
<dbReference type="RefSeq" id="XP_005179475.2">
    <property type="nucleotide sequence ID" value="XM_005179418.4"/>
</dbReference>
<protein>
    <recommendedName>
        <fullName evidence="3">Chitin-binding type-2 domain-containing protein</fullName>
    </recommendedName>
</protein>
<dbReference type="PROSITE" id="PS50940">
    <property type="entry name" value="CHIT_BIND_II"/>
    <property type="match status" value="1"/>
</dbReference>
<dbReference type="GO" id="GO:0008061">
    <property type="term" value="F:chitin binding"/>
    <property type="evidence" value="ECO:0007669"/>
    <property type="project" value="InterPro"/>
</dbReference>
<dbReference type="InterPro" id="IPR002557">
    <property type="entry name" value="Chitin-bd_dom"/>
</dbReference>
<feature type="compositionally biased region" description="Low complexity" evidence="1">
    <location>
        <begin position="162"/>
        <end position="236"/>
    </location>
</feature>
<evidence type="ECO:0000256" key="1">
    <source>
        <dbReference type="SAM" id="MobiDB-lite"/>
    </source>
</evidence>
<evidence type="ECO:0000256" key="2">
    <source>
        <dbReference type="SAM" id="SignalP"/>
    </source>
</evidence>
<dbReference type="Pfam" id="PF01607">
    <property type="entry name" value="CBM_14"/>
    <property type="match status" value="1"/>
</dbReference>
<feature type="region of interest" description="Disordered" evidence="1">
    <location>
        <begin position="161"/>
        <end position="327"/>
    </location>
</feature>
<dbReference type="VEuPathDB" id="VectorBase:MDOA005986"/>
<dbReference type="KEGG" id="mde:101894086"/>
<organism evidence="4">
    <name type="scientific">Musca domestica</name>
    <name type="common">House fly</name>
    <dbReference type="NCBI Taxonomy" id="7370"/>
    <lineage>
        <taxon>Eukaryota</taxon>
        <taxon>Metazoa</taxon>
        <taxon>Ecdysozoa</taxon>
        <taxon>Arthropoda</taxon>
        <taxon>Hexapoda</taxon>
        <taxon>Insecta</taxon>
        <taxon>Pterygota</taxon>
        <taxon>Neoptera</taxon>
        <taxon>Endopterygota</taxon>
        <taxon>Diptera</taxon>
        <taxon>Brachycera</taxon>
        <taxon>Muscomorpha</taxon>
        <taxon>Muscoidea</taxon>
        <taxon>Muscidae</taxon>
        <taxon>Musca</taxon>
    </lineage>
</organism>
<dbReference type="GO" id="GO:0005576">
    <property type="term" value="C:extracellular region"/>
    <property type="evidence" value="ECO:0007669"/>
    <property type="project" value="InterPro"/>
</dbReference>
<name>A0A1I8MKT7_MUSDO</name>
<sequence length="392" mass="42071">MFRIAIFCVLSFAILQNTEAVCGVCNQNGAACISENEFHMCFEGKPDTSKTYKCPNSGDLCTRFTQICVDPKEAPNATPACGDTSNCGKCETVLDGSFTCTSRTTYTMCKGYKLSGLRFKCPEYYMCDVALASEGQNPCVPDCKESSITFCDLTKAIDEPETTTTEGYTTTTPMEPTTTPEEQTTTTEPNTTEPVPSIPTTTTDIPTTVPVTSESTPTTIPTTQPPTTTSTTEIPTTQPPPTTTTTEIPTTQPPTTTTTTETPTTQPPPTTTTTEIPTTQPPPTTTTTQIPTTQPPPTTTTVYAPTPTTTPEPTTTELPTTTTTTENPADVLCSQQTAVGRYPHPTDNTCRKYINCYLRDGVMKSTTMSCPGQLYFDAATTLCAENKPEGCV</sequence>
<dbReference type="EnsemblMetazoa" id="MDOA005986-RA">
    <property type="protein sequence ID" value="MDOA005986-PA"/>
    <property type="gene ID" value="MDOA005986"/>
</dbReference>
<gene>
    <name evidence="4" type="primary">101894086</name>
</gene>
<dbReference type="VEuPathDB" id="VectorBase:MDOMA2_012719"/>
<feature type="domain" description="Chitin-binding type-2" evidence="3">
    <location>
        <begin position="330"/>
        <end position="392"/>
    </location>
</feature>
<dbReference type="AlphaFoldDB" id="A0A1I8MKT7"/>
<dbReference type="SMART" id="SM00494">
    <property type="entry name" value="ChtBD2"/>
    <property type="match status" value="1"/>
</dbReference>
<evidence type="ECO:0000313" key="4">
    <source>
        <dbReference type="EnsemblMetazoa" id="MDOA005986-PA"/>
    </source>
</evidence>
<keyword evidence="2" id="KW-0732">Signal</keyword>
<feature type="compositionally biased region" description="Low complexity" evidence="1">
    <location>
        <begin position="243"/>
        <end position="264"/>
    </location>
</feature>
<dbReference type="PRINTS" id="PR01217">
    <property type="entry name" value="PRICHEXTENSN"/>
</dbReference>
<dbReference type="Gene3D" id="2.170.140.10">
    <property type="entry name" value="Chitin binding domain"/>
    <property type="match status" value="1"/>
</dbReference>
<accession>A0A1I8MKT7</accession>
<feature type="chain" id="PRO_5044560563" description="Chitin-binding type-2 domain-containing protein" evidence="2">
    <location>
        <begin position="21"/>
        <end position="392"/>
    </location>
</feature>
<feature type="compositionally biased region" description="Low complexity" evidence="1">
    <location>
        <begin position="299"/>
        <end position="325"/>
    </location>
</feature>
<reference evidence="4" key="1">
    <citation type="submission" date="2020-05" db="UniProtKB">
        <authorList>
            <consortium name="EnsemblMetazoa"/>
        </authorList>
    </citation>
    <scope>IDENTIFICATION</scope>
    <source>
        <strain evidence="4">Aabys</strain>
    </source>
</reference>
<evidence type="ECO:0000259" key="3">
    <source>
        <dbReference type="PROSITE" id="PS50940"/>
    </source>
</evidence>
<dbReference type="SUPFAM" id="SSF57625">
    <property type="entry name" value="Invertebrate chitin-binding proteins"/>
    <property type="match status" value="1"/>
</dbReference>
<dbReference type="OrthoDB" id="8179045at2759"/>
<proteinExistence type="predicted"/>